<proteinExistence type="predicted"/>
<protein>
    <submittedName>
        <fullName evidence="1">Uncharacterized protein</fullName>
    </submittedName>
</protein>
<comment type="caution">
    <text evidence="1">The sequence shown here is derived from an EMBL/GenBank/DDBJ whole genome shotgun (WGS) entry which is preliminary data.</text>
</comment>
<gene>
    <name evidence="1" type="ORF">MENTE1834_LOCUS45905</name>
</gene>
<evidence type="ECO:0000313" key="2">
    <source>
        <dbReference type="Proteomes" id="UP001497535"/>
    </source>
</evidence>
<accession>A0ACB1B1X4</accession>
<organism evidence="1 2">
    <name type="scientific">Meloidogyne enterolobii</name>
    <name type="common">Root-knot nematode worm</name>
    <name type="synonym">Meloidogyne mayaguensis</name>
    <dbReference type="NCBI Taxonomy" id="390850"/>
    <lineage>
        <taxon>Eukaryota</taxon>
        <taxon>Metazoa</taxon>
        <taxon>Ecdysozoa</taxon>
        <taxon>Nematoda</taxon>
        <taxon>Chromadorea</taxon>
        <taxon>Rhabditida</taxon>
        <taxon>Tylenchina</taxon>
        <taxon>Tylenchomorpha</taxon>
        <taxon>Tylenchoidea</taxon>
        <taxon>Meloidogynidae</taxon>
        <taxon>Meloidogyninae</taxon>
        <taxon>Meloidogyne</taxon>
    </lineage>
</organism>
<reference evidence="1" key="1">
    <citation type="submission" date="2023-11" db="EMBL/GenBank/DDBJ databases">
        <authorList>
            <person name="Poullet M."/>
        </authorList>
    </citation>
    <scope>NUCLEOTIDE SEQUENCE</scope>
    <source>
        <strain evidence="1">E1834</strain>
    </source>
</reference>
<dbReference type="EMBL" id="CAVMJV010000158">
    <property type="protein sequence ID" value="CAK5116840.1"/>
    <property type="molecule type" value="Genomic_DNA"/>
</dbReference>
<keyword evidence="2" id="KW-1185">Reference proteome</keyword>
<evidence type="ECO:0000313" key="1">
    <source>
        <dbReference type="EMBL" id="CAK5116840.1"/>
    </source>
</evidence>
<sequence length="525" mass="57992">MNLNLRHLFLIMLMPPPWLFPLFIEHNSIIIASATLCGPLPSTCLPAPPCPPPLIPPPLPPAPPPPPLPQLPCSMPCPPPHPPAPPPPLPQLPCPTPCPPPLPSLPPAPPPLPQLPCPSPCPPPTPPSPCPLPPPRLPTPNCPPPPTTYQPFLPQPAQNQYQTYLPSPQVPYAPNQQQIVPPSYSTRPIPIPIAPQPVPQSNTYQLPQPSPYATQPGLSYGYGYGRQSVSPYYNSNPYQNPIPAKERFVHNPEEKEEQTTHEKVKDPFEKLEDNEAENKSGGDERTKTTGKQRINPQFQRDDNYIVPGYARPTTPIDVPLPKPMSPIIYPTPIPVYQQRPPPLQQMLPATIYQPSPQPISQQWQPYPQQLQCPPCPLPSPQPLPPPPQPAPIQNCCLRCPYTKTTALLKSYGVKTITKHYLHSGISSSVDELAFHTKKRDEGKCNDKELAGILGEVLTLKMNLAKEAILERVEKRLLTSTSGHQRPNILFHVVCAPRMLEYIVRSEKFCAGDVADGICFVFRTGQ</sequence>
<name>A0ACB1B1X4_MELEN</name>
<dbReference type="Proteomes" id="UP001497535">
    <property type="component" value="Unassembled WGS sequence"/>
</dbReference>